<evidence type="ECO:0000313" key="2">
    <source>
        <dbReference type="Proteomes" id="UP001228446"/>
    </source>
</evidence>
<reference evidence="1 2" key="1">
    <citation type="submission" date="2023-08" db="EMBL/GenBank/DDBJ databases">
        <title>Streptococcus ruminantium-associated sheep mastitis outbreak detected in Italy is distinct from bovine isolates.</title>
        <authorList>
            <person name="Rosa M.N."/>
            <person name="Vezina B."/>
            <person name="Tola S."/>
        </authorList>
    </citation>
    <scope>NUCLEOTIDE SEQUENCE [LARGE SCALE GENOMIC DNA]</scope>
    <source>
        <strain evidence="1 2">OM6730</strain>
    </source>
</reference>
<dbReference type="RefSeq" id="WP_227984902.1">
    <property type="nucleotide sequence ID" value="NZ_AP025331.1"/>
</dbReference>
<sequence>MGPRQRIPLGEIGKIRYCAYPLYRGYQSRRLRLVGNTGTLLVEVNLNKLDGADFNEIYHFIERAAPHVQWDFLNQ</sequence>
<proteinExistence type="predicted"/>
<organism evidence="1 2">
    <name type="scientific">Streptococcus ruminantium</name>
    <dbReference type="NCBI Taxonomy" id="1917441"/>
    <lineage>
        <taxon>Bacteria</taxon>
        <taxon>Bacillati</taxon>
        <taxon>Bacillota</taxon>
        <taxon>Bacilli</taxon>
        <taxon>Lactobacillales</taxon>
        <taxon>Streptococcaceae</taxon>
        <taxon>Streptococcus</taxon>
    </lineage>
</organism>
<evidence type="ECO:0000313" key="1">
    <source>
        <dbReference type="EMBL" id="MDQ8832508.1"/>
    </source>
</evidence>
<accession>A0ABU1B127</accession>
<protein>
    <submittedName>
        <fullName evidence="1">Uncharacterized protein</fullName>
    </submittedName>
</protein>
<dbReference type="Proteomes" id="UP001228446">
    <property type="component" value="Unassembled WGS sequence"/>
</dbReference>
<comment type="caution">
    <text evidence="1">The sequence shown here is derived from an EMBL/GenBank/DDBJ whole genome shotgun (WGS) entry which is preliminary data.</text>
</comment>
<name>A0ABU1B127_9STRE</name>
<gene>
    <name evidence="1" type="ORF">RFF62_01605</name>
</gene>
<dbReference type="EMBL" id="JAVIBX010000003">
    <property type="protein sequence ID" value="MDQ8832508.1"/>
    <property type="molecule type" value="Genomic_DNA"/>
</dbReference>
<keyword evidence="2" id="KW-1185">Reference proteome</keyword>